<dbReference type="Proteomes" id="UP000039324">
    <property type="component" value="Unassembled WGS sequence"/>
</dbReference>
<gene>
    <name evidence="2" type="ORF">PBRA_009512</name>
    <name evidence="3" type="ORF">PLBR_LOCUS6330</name>
</gene>
<reference evidence="3 5" key="2">
    <citation type="submission" date="2018-03" db="EMBL/GenBank/DDBJ databases">
        <authorList>
            <person name="Fogelqvist J."/>
        </authorList>
    </citation>
    <scope>NUCLEOTIDE SEQUENCE [LARGE SCALE GENOMIC DNA]</scope>
</reference>
<evidence type="ECO:0000313" key="2">
    <source>
        <dbReference type="EMBL" id="CEP03627.1"/>
    </source>
</evidence>
<organism evidence="2 4">
    <name type="scientific">Plasmodiophora brassicae</name>
    <name type="common">Clubroot disease agent</name>
    <dbReference type="NCBI Taxonomy" id="37360"/>
    <lineage>
        <taxon>Eukaryota</taxon>
        <taxon>Sar</taxon>
        <taxon>Rhizaria</taxon>
        <taxon>Endomyxa</taxon>
        <taxon>Phytomyxea</taxon>
        <taxon>Plasmodiophorida</taxon>
        <taxon>Plasmodiophoridae</taxon>
        <taxon>Plasmodiophora</taxon>
    </lineage>
</organism>
<name>A0A0G4J813_PLABS</name>
<evidence type="ECO:0000313" key="3">
    <source>
        <dbReference type="EMBL" id="SPQ99115.1"/>
    </source>
</evidence>
<accession>A0A0G4J813</accession>
<evidence type="ECO:0000256" key="1">
    <source>
        <dbReference type="SAM" id="MobiDB-lite"/>
    </source>
</evidence>
<dbReference type="AlphaFoldDB" id="A0A0G4J813"/>
<dbReference type="Proteomes" id="UP000290189">
    <property type="component" value="Unassembled WGS sequence"/>
</dbReference>
<sequence length="151" mass="16444">MASLRWLDDDTATSCEGIHGTATTIPAEFNGAAVFASLQSRLLSGHDDLARLNAKCQREFEINCERLHVLKLEPPISSVDDGQPADEATRMGSSVSRPDDDGVVAGGDGEPGADHHDHQPGRWQCRPEFRQHFESVLASLKDQMSIEPPVL</sequence>
<dbReference type="EMBL" id="OVEO01000011">
    <property type="protein sequence ID" value="SPQ99115.1"/>
    <property type="molecule type" value="Genomic_DNA"/>
</dbReference>
<protein>
    <submittedName>
        <fullName evidence="2">Uncharacterized protein</fullName>
    </submittedName>
</protein>
<dbReference type="EMBL" id="CDSF01000154">
    <property type="protein sequence ID" value="CEP03627.1"/>
    <property type="molecule type" value="Genomic_DNA"/>
</dbReference>
<evidence type="ECO:0000313" key="5">
    <source>
        <dbReference type="Proteomes" id="UP000290189"/>
    </source>
</evidence>
<keyword evidence="4" id="KW-1185">Reference proteome</keyword>
<keyword evidence="3" id="KW-0496">Mitochondrion</keyword>
<feature type="compositionally biased region" description="Basic and acidic residues" evidence="1">
    <location>
        <begin position="112"/>
        <end position="126"/>
    </location>
</feature>
<reference evidence="2 4" key="1">
    <citation type="submission" date="2015-02" db="EMBL/GenBank/DDBJ databases">
        <authorList>
            <person name="Chooi Y.-H."/>
        </authorList>
    </citation>
    <scope>NUCLEOTIDE SEQUENCE [LARGE SCALE GENOMIC DNA]</scope>
    <source>
        <strain evidence="2">E3</strain>
    </source>
</reference>
<evidence type="ECO:0000313" key="4">
    <source>
        <dbReference type="Proteomes" id="UP000039324"/>
    </source>
</evidence>
<feature type="region of interest" description="Disordered" evidence="1">
    <location>
        <begin position="74"/>
        <end position="126"/>
    </location>
</feature>
<proteinExistence type="predicted"/>
<geneLocation type="mitochondrion" evidence="3"/>